<keyword evidence="5" id="KW-1185">Reference proteome</keyword>
<dbReference type="PANTHER" id="PTHR30504:SF4">
    <property type="entry name" value="GLUCANS BIOSYNTHESIS PROTEIN G"/>
    <property type="match status" value="1"/>
</dbReference>
<dbReference type="InterPro" id="IPR007444">
    <property type="entry name" value="Glucan_biosyn_MdoG_C"/>
</dbReference>
<dbReference type="Gene3D" id="2.70.98.10">
    <property type="match status" value="1"/>
</dbReference>
<protein>
    <recommendedName>
        <fullName evidence="2">Glucans biosynthesis protein G</fullName>
    </recommendedName>
</protein>
<evidence type="ECO:0000313" key="5">
    <source>
        <dbReference type="Proteomes" id="UP000289555"/>
    </source>
</evidence>
<dbReference type="Pfam" id="PF04349">
    <property type="entry name" value="MdoG"/>
    <property type="match status" value="1"/>
</dbReference>
<dbReference type="Proteomes" id="UP000289555">
    <property type="component" value="Chromosome"/>
</dbReference>
<dbReference type="InterPro" id="IPR014718">
    <property type="entry name" value="GH-type_carb-bd"/>
</dbReference>
<comment type="subcellular location">
    <subcellularLocation>
        <location evidence="1">Periplasm</location>
    </subcellularLocation>
</comment>
<feature type="domain" description="Glucan biosynthesis periplasmic MdoG C-terminal" evidence="3">
    <location>
        <begin position="19"/>
        <end position="186"/>
    </location>
</feature>
<dbReference type="EMBL" id="AP019416">
    <property type="protein sequence ID" value="BBI49356.1"/>
    <property type="molecule type" value="Genomic_DNA"/>
</dbReference>
<gene>
    <name evidence="4" type="ORF">HORIV_17770</name>
</gene>
<evidence type="ECO:0000313" key="4">
    <source>
        <dbReference type="EMBL" id="BBI49356.1"/>
    </source>
</evidence>
<dbReference type="InterPro" id="IPR014438">
    <property type="entry name" value="Glucan_biosyn_MdoG/MdoD"/>
</dbReference>
<organism evidence="4 5">
    <name type="scientific">Vreelandella olivaria</name>
    <dbReference type="NCBI Taxonomy" id="390919"/>
    <lineage>
        <taxon>Bacteria</taxon>
        <taxon>Pseudomonadati</taxon>
        <taxon>Pseudomonadota</taxon>
        <taxon>Gammaproteobacteria</taxon>
        <taxon>Oceanospirillales</taxon>
        <taxon>Halomonadaceae</taxon>
        <taxon>Vreelandella</taxon>
    </lineage>
</organism>
<dbReference type="SUPFAM" id="SSF74650">
    <property type="entry name" value="Galactose mutarotase-like"/>
    <property type="match status" value="1"/>
</dbReference>
<evidence type="ECO:0000256" key="2">
    <source>
        <dbReference type="ARBA" id="ARBA00015376"/>
    </source>
</evidence>
<sequence length="202" mass="22809">MLIGSTLALPALAEDDEHFSKVIERAQQLAEEAYQAPEESLPKVLRELDYDTYRQIRFDPEHAYWKDESPFSLQLFHSGFLFQTPIALNVIDNDTATPLPFSAADYTYDGNAAALKEQDLTGSGHAGFRLHYPLNSDEYDDEFAVFLGASYFRIVGRDQAYGLSTRGLAIDTASPRAKSSRHFVSFGSINPTRMPNRLSYWR</sequence>
<proteinExistence type="predicted"/>
<dbReference type="InterPro" id="IPR011013">
    <property type="entry name" value="Gal_mutarotase_sf_dom"/>
</dbReference>
<reference evidence="5" key="1">
    <citation type="journal article" date="2019" name="Microbiol. Resour. Announc.">
        <title>Complete Genome Sequence of Halomonas olivaria, a Moderately Halophilic Bacterium Isolated from Olive Processing Effluents, Obtained by Nanopore Sequencing.</title>
        <authorList>
            <person name="Nagata S."/>
            <person name="Ii K.M."/>
            <person name="Tsukimi T."/>
            <person name="Miura M.C."/>
            <person name="Galipon J."/>
            <person name="Arakawa K."/>
        </authorList>
    </citation>
    <scope>NUCLEOTIDE SEQUENCE [LARGE SCALE GENOMIC DNA]</scope>
    <source>
        <strain evidence="5">TYRC17</strain>
    </source>
</reference>
<evidence type="ECO:0000259" key="3">
    <source>
        <dbReference type="Pfam" id="PF04349"/>
    </source>
</evidence>
<name>A0ABM7GFM8_9GAMM</name>
<dbReference type="PANTHER" id="PTHR30504">
    <property type="entry name" value="GLUCANS BIOSYNTHESIS PROTEIN"/>
    <property type="match status" value="1"/>
</dbReference>
<accession>A0ABM7GFM8</accession>
<evidence type="ECO:0000256" key="1">
    <source>
        <dbReference type="ARBA" id="ARBA00004418"/>
    </source>
</evidence>